<proteinExistence type="predicted"/>
<evidence type="ECO:0000313" key="2">
    <source>
        <dbReference type="EMBL" id="OGG76324.1"/>
    </source>
</evidence>
<gene>
    <name evidence="2" type="ORF">A2950_01845</name>
</gene>
<keyword evidence="1" id="KW-0472">Membrane</keyword>
<keyword evidence="1" id="KW-0812">Transmembrane</keyword>
<protein>
    <submittedName>
        <fullName evidence="2">Uncharacterized protein</fullName>
    </submittedName>
</protein>
<organism evidence="2 3">
    <name type="scientific">Candidatus Kaiserbacteria bacterium RIFCSPLOWO2_01_FULL_55_19</name>
    <dbReference type="NCBI Taxonomy" id="1798516"/>
    <lineage>
        <taxon>Bacteria</taxon>
        <taxon>Candidatus Kaiseribacteriota</taxon>
    </lineage>
</organism>
<comment type="caution">
    <text evidence="2">The sequence shown here is derived from an EMBL/GenBank/DDBJ whole genome shotgun (WGS) entry which is preliminary data.</text>
</comment>
<sequence>MDIPPTIPTSFVPRSASVIARHSGTGVTGIYGLSAYVILGIVFVFALGTFVYDRVLAGMQSSRGASLEKAEKAIDLATVEGFVQLRNRLNSGTMLLANHVALSKFFAILETVLPTSVRLTSLHLSFDATKQVKLDGTGVAKSFNALAAVSTAFANDGRIKEAIFSNLIVNKDSSVSFVLSATIDPKVVAFSP</sequence>
<evidence type="ECO:0000256" key="1">
    <source>
        <dbReference type="SAM" id="Phobius"/>
    </source>
</evidence>
<name>A0A1F6ERS5_9BACT</name>
<evidence type="ECO:0000313" key="3">
    <source>
        <dbReference type="Proteomes" id="UP000176714"/>
    </source>
</evidence>
<dbReference type="Proteomes" id="UP000176714">
    <property type="component" value="Unassembled WGS sequence"/>
</dbReference>
<dbReference type="EMBL" id="MFMD01000034">
    <property type="protein sequence ID" value="OGG76324.1"/>
    <property type="molecule type" value="Genomic_DNA"/>
</dbReference>
<dbReference type="AlphaFoldDB" id="A0A1F6ERS5"/>
<reference evidence="2 3" key="1">
    <citation type="journal article" date="2016" name="Nat. Commun.">
        <title>Thousands of microbial genomes shed light on interconnected biogeochemical processes in an aquifer system.</title>
        <authorList>
            <person name="Anantharaman K."/>
            <person name="Brown C.T."/>
            <person name="Hug L.A."/>
            <person name="Sharon I."/>
            <person name="Castelle C.J."/>
            <person name="Probst A.J."/>
            <person name="Thomas B.C."/>
            <person name="Singh A."/>
            <person name="Wilkins M.J."/>
            <person name="Karaoz U."/>
            <person name="Brodie E.L."/>
            <person name="Williams K.H."/>
            <person name="Hubbard S.S."/>
            <person name="Banfield J.F."/>
        </authorList>
    </citation>
    <scope>NUCLEOTIDE SEQUENCE [LARGE SCALE GENOMIC DNA]</scope>
</reference>
<dbReference type="STRING" id="1798516.A2950_01845"/>
<accession>A0A1F6ERS5</accession>
<feature type="transmembrane region" description="Helical" evidence="1">
    <location>
        <begin position="30"/>
        <end position="52"/>
    </location>
</feature>
<keyword evidence="1" id="KW-1133">Transmembrane helix</keyword>